<dbReference type="KEGG" id="vg:77944377"/>
<dbReference type="RefSeq" id="YP_010668234.1">
    <property type="nucleotide sequence ID" value="NC_070955.1"/>
</dbReference>
<evidence type="ECO:0000313" key="2">
    <source>
        <dbReference type="Proteomes" id="UP000828188"/>
    </source>
</evidence>
<keyword evidence="2" id="KW-1185">Reference proteome</keyword>
<accession>A0AAE8YEX7</accession>
<dbReference type="EMBL" id="OK665842">
    <property type="protein sequence ID" value="UEW68632.1"/>
    <property type="molecule type" value="Genomic_DNA"/>
</dbReference>
<evidence type="ECO:0008006" key="3">
    <source>
        <dbReference type="Google" id="ProtNLM"/>
    </source>
</evidence>
<dbReference type="Pfam" id="PF13262">
    <property type="entry name" value="DUF4054"/>
    <property type="match status" value="1"/>
</dbReference>
<sequence>MDIDQFRQTFPEFGDASVFPDAVVQIWLTVAVSLVNPLRWMELTDIGIGLVTAHHLAISLRDKKTAAVGGVPGQVTGPQTSKSVDKVSASQDTAAVTLDGAGFWNSTMYGVRYYTLALSMGAGGLQV</sequence>
<dbReference type="InterPro" id="IPR025127">
    <property type="entry name" value="DUF4054"/>
</dbReference>
<dbReference type="Proteomes" id="UP000828188">
    <property type="component" value="Segment"/>
</dbReference>
<dbReference type="GeneID" id="77944377"/>
<protein>
    <recommendedName>
        <fullName evidence="3">Bacteriophage protein</fullName>
    </recommendedName>
</protein>
<organism evidence="1 2">
    <name type="scientific">Burkholderia phage BgManors32</name>
    <dbReference type="NCBI Taxonomy" id="2894335"/>
    <lineage>
        <taxon>Viruses</taxon>
        <taxon>Duplodnaviria</taxon>
        <taxon>Heunggongvirae</taxon>
        <taxon>Uroviricota</taxon>
        <taxon>Caudoviricetes</taxon>
        <taxon>Bigmanorsvirus</taxon>
        <taxon>Bigmanorsvirus bgmanors32</taxon>
    </lineage>
</organism>
<name>A0AAE8YEX7_9CAUD</name>
<reference evidence="1" key="1">
    <citation type="submission" date="2021-10" db="EMBL/GenBank/DDBJ databases">
        <authorList>
            <person name="Gelman D."/>
            <person name="Alkalay-Oren S."/>
            <person name="Coppenhagen-Glazer S."/>
            <person name="Hazan R."/>
        </authorList>
    </citation>
    <scope>NUCLEOTIDE SEQUENCE</scope>
</reference>
<evidence type="ECO:0000313" key="1">
    <source>
        <dbReference type="EMBL" id="UEW68632.1"/>
    </source>
</evidence>
<proteinExistence type="predicted"/>